<dbReference type="AlphaFoldDB" id="A0AA38VBK4"/>
<evidence type="ECO:0000313" key="4">
    <source>
        <dbReference type="Proteomes" id="UP001174694"/>
    </source>
</evidence>
<feature type="chain" id="PRO_5041249051" evidence="2">
    <location>
        <begin position="19"/>
        <end position="332"/>
    </location>
</feature>
<feature type="region of interest" description="Disordered" evidence="1">
    <location>
        <begin position="141"/>
        <end position="166"/>
    </location>
</feature>
<keyword evidence="4" id="KW-1185">Reference proteome</keyword>
<dbReference type="Proteomes" id="UP001174694">
    <property type="component" value="Unassembled WGS sequence"/>
</dbReference>
<dbReference type="EMBL" id="JANBVO010000056">
    <property type="protein sequence ID" value="KAJ9132538.1"/>
    <property type="molecule type" value="Genomic_DNA"/>
</dbReference>
<keyword evidence="2" id="KW-0732">Signal</keyword>
<feature type="compositionally biased region" description="Low complexity" evidence="1">
    <location>
        <begin position="141"/>
        <end position="162"/>
    </location>
</feature>
<reference evidence="3" key="1">
    <citation type="submission" date="2022-07" db="EMBL/GenBank/DDBJ databases">
        <title>Fungi with potential for degradation of polypropylene.</title>
        <authorList>
            <person name="Gostincar C."/>
        </authorList>
    </citation>
    <scope>NUCLEOTIDE SEQUENCE</scope>
    <source>
        <strain evidence="3">EXF-13308</strain>
    </source>
</reference>
<sequence>MARSLAAILLLAAQGAVATLPIPTPNALAAVVAAATETDDGLLACVTAEALEAYCFDAYPDFTDLPAVTQAACLCCYSASNVADTYGSCADYISESSMRQYSTEYTVQSAVQEFCFSQGNVCGGALPTATATATSTSEFVPASTTTTTSRARATTSATTSASGSDDVEPEACTSAAYIVASCSQSVDDFTDLPARSQASCVCYSGSTYTTAFDDYVASCATYISTASPDIYTDYASLTTFCEDYTPAATTSSSPRSTSSPLAFGTTETTATRSSSSTSSSTSPTATTTVTVQAGGGSSATTTTAAAALAARDGPVGWAVNGLTFLLSFFFLI</sequence>
<accession>A0AA38VBK4</accession>
<protein>
    <submittedName>
        <fullName evidence="3">Uncharacterized protein</fullName>
    </submittedName>
</protein>
<feature type="signal peptide" evidence="2">
    <location>
        <begin position="1"/>
        <end position="18"/>
    </location>
</feature>
<gene>
    <name evidence="3" type="ORF">NKR23_g11191</name>
</gene>
<organism evidence="3 4">
    <name type="scientific">Pleurostoma richardsiae</name>
    <dbReference type="NCBI Taxonomy" id="41990"/>
    <lineage>
        <taxon>Eukaryota</taxon>
        <taxon>Fungi</taxon>
        <taxon>Dikarya</taxon>
        <taxon>Ascomycota</taxon>
        <taxon>Pezizomycotina</taxon>
        <taxon>Sordariomycetes</taxon>
        <taxon>Sordariomycetidae</taxon>
        <taxon>Calosphaeriales</taxon>
        <taxon>Pleurostomataceae</taxon>
        <taxon>Pleurostoma</taxon>
    </lineage>
</organism>
<evidence type="ECO:0000313" key="3">
    <source>
        <dbReference type="EMBL" id="KAJ9132538.1"/>
    </source>
</evidence>
<evidence type="ECO:0000256" key="1">
    <source>
        <dbReference type="SAM" id="MobiDB-lite"/>
    </source>
</evidence>
<feature type="region of interest" description="Disordered" evidence="1">
    <location>
        <begin position="248"/>
        <end position="298"/>
    </location>
</feature>
<evidence type="ECO:0000256" key="2">
    <source>
        <dbReference type="SAM" id="SignalP"/>
    </source>
</evidence>
<comment type="caution">
    <text evidence="3">The sequence shown here is derived from an EMBL/GenBank/DDBJ whole genome shotgun (WGS) entry which is preliminary data.</text>
</comment>
<proteinExistence type="predicted"/>
<name>A0AA38VBK4_9PEZI</name>